<dbReference type="SUPFAM" id="SSF51604">
    <property type="entry name" value="Enolase C-terminal domain-like"/>
    <property type="match status" value="1"/>
</dbReference>
<dbReference type="InterPro" id="IPR029017">
    <property type="entry name" value="Enolase-like_N"/>
</dbReference>
<dbReference type="CDD" id="cd03316">
    <property type="entry name" value="MR_like"/>
    <property type="match status" value="1"/>
</dbReference>
<dbReference type="InterPro" id="IPR046945">
    <property type="entry name" value="RHMD-like"/>
</dbReference>
<dbReference type="GO" id="GO:0000287">
    <property type="term" value="F:magnesium ion binding"/>
    <property type="evidence" value="ECO:0007669"/>
    <property type="project" value="TreeGrafter"/>
</dbReference>
<name>A0A1H1PFM1_9BRAD</name>
<dbReference type="GO" id="GO:0016853">
    <property type="term" value="F:isomerase activity"/>
    <property type="evidence" value="ECO:0007669"/>
    <property type="project" value="UniProtKB-KW"/>
</dbReference>
<protein>
    <submittedName>
        <fullName evidence="5">D-galactarolactone cycloisomerase</fullName>
    </submittedName>
</protein>
<evidence type="ECO:0000256" key="2">
    <source>
        <dbReference type="ARBA" id="ARBA00022723"/>
    </source>
</evidence>
<keyword evidence="6" id="KW-1185">Reference proteome</keyword>
<dbReference type="PANTHER" id="PTHR13794">
    <property type="entry name" value="ENOLASE SUPERFAMILY, MANDELATE RACEMASE"/>
    <property type="match status" value="1"/>
</dbReference>
<evidence type="ECO:0000256" key="3">
    <source>
        <dbReference type="ARBA" id="ARBA00022842"/>
    </source>
</evidence>
<dbReference type="Proteomes" id="UP000243904">
    <property type="component" value="Chromosome I"/>
</dbReference>
<sequence>MKITKVETHLVSAPLAHSWETGIGSAKQRDELLVFVHTDEGITGIGSSYHAHAGLAMKAVVDTKVAPAVIGLSPLDIGAIWEKLFYGTVYIGSAGVQGLAGIDIALWDILGKVSKQPVATLLGGGGVEYVTAYVGCMSLGFKAHDKLVEEAQGYVSEGYKALKIRGGAGVKQDVAAMRAVRKALGDDIDLMIDVNARYSWPEAVDLSKRLQELDTYWLEDPFDFSIPNHHDEVGKLRSMGLTPIASGGNVYSRFDYRNLLERGGVDYLTPDVVKSGGFSESLKMAHIASAHDCIIAPHTLNGLGQVANLHFAAAVPGHIRGYVEWDPTSPNPLRDELMTNPVKVKDGKLYVPTGPGLGTDINPDVLKRLQASGSHEIAMQARTRRWNT</sequence>
<dbReference type="SUPFAM" id="SSF54826">
    <property type="entry name" value="Enolase N-terminal domain-like"/>
    <property type="match status" value="1"/>
</dbReference>
<dbReference type="GO" id="GO:0009063">
    <property type="term" value="P:amino acid catabolic process"/>
    <property type="evidence" value="ECO:0007669"/>
    <property type="project" value="InterPro"/>
</dbReference>
<dbReference type="InterPro" id="IPR013341">
    <property type="entry name" value="Mandelate_racemase_N_dom"/>
</dbReference>
<dbReference type="InterPro" id="IPR018110">
    <property type="entry name" value="Mandel_Rmase/mucon_lact_enz_CS"/>
</dbReference>
<dbReference type="AlphaFoldDB" id="A0A1H1PFM1"/>
<dbReference type="SMART" id="SM00922">
    <property type="entry name" value="MR_MLE"/>
    <property type="match status" value="1"/>
</dbReference>
<dbReference type="Pfam" id="PF02746">
    <property type="entry name" value="MR_MLE_N"/>
    <property type="match status" value="1"/>
</dbReference>
<dbReference type="Gene3D" id="3.30.390.10">
    <property type="entry name" value="Enolase-like, N-terminal domain"/>
    <property type="match status" value="1"/>
</dbReference>
<evidence type="ECO:0000313" key="6">
    <source>
        <dbReference type="Proteomes" id="UP000243904"/>
    </source>
</evidence>
<dbReference type="GO" id="GO:0016836">
    <property type="term" value="F:hydro-lyase activity"/>
    <property type="evidence" value="ECO:0007669"/>
    <property type="project" value="TreeGrafter"/>
</dbReference>
<reference evidence="6" key="1">
    <citation type="submission" date="2016-10" db="EMBL/GenBank/DDBJ databases">
        <authorList>
            <person name="Varghese N."/>
            <person name="Submissions S."/>
        </authorList>
    </citation>
    <scope>NUCLEOTIDE SEQUENCE [LARGE SCALE GENOMIC DNA]</scope>
    <source>
        <strain evidence="6">GAS369</strain>
    </source>
</reference>
<dbReference type="RefSeq" id="WP_146686493.1">
    <property type="nucleotide sequence ID" value="NZ_LT629750.1"/>
</dbReference>
<keyword evidence="5" id="KW-0413">Isomerase</keyword>
<dbReference type="InterPro" id="IPR029065">
    <property type="entry name" value="Enolase_C-like"/>
</dbReference>
<proteinExistence type="predicted"/>
<dbReference type="Pfam" id="PF13378">
    <property type="entry name" value="MR_MLE_C"/>
    <property type="match status" value="1"/>
</dbReference>
<gene>
    <name evidence="5" type="ORF">SAMN05444158_1005</name>
</gene>
<keyword evidence="3" id="KW-0460">Magnesium</keyword>
<comment type="cofactor">
    <cofactor evidence="1">
        <name>Mg(2+)</name>
        <dbReference type="ChEBI" id="CHEBI:18420"/>
    </cofactor>
</comment>
<evidence type="ECO:0000256" key="1">
    <source>
        <dbReference type="ARBA" id="ARBA00001946"/>
    </source>
</evidence>
<evidence type="ECO:0000259" key="4">
    <source>
        <dbReference type="SMART" id="SM00922"/>
    </source>
</evidence>
<dbReference type="PROSITE" id="PS00909">
    <property type="entry name" value="MR_MLE_2"/>
    <property type="match status" value="1"/>
</dbReference>
<dbReference type="GO" id="GO:0016052">
    <property type="term" value="P:carbohydrate catabolic process"/>
    <property type="evidence" value="ECO:0007669"/>
    <property type="project" value="TreeGrafter"/>
</dbReference>
<keyword evidence="2" id="KW-0479">Metal-binding</keyword>
<dbReference type="InterPro" id="IPR013342">
    <property type="entry name" value="Mandelate_racemase_C"/>
</dbReference>
<feature type="domain" description="Mandelate racemase/muconate lactonizing enzyme C-terminal" evidence="4">
    <location>
        <begin position="144"/>
        <end position="243"/>
    </location>
</feature>
<dbReference type="PANTHER" id="PTHR13794:SF58">
    <property type="entry name" value="MITOCHONDRIAL ENOLASE SUPERFAMILY MEMBER 1"/>
    <property type="match status" value="1"/>
</dbReference>
<dbReference type="InterPro" id="IPR036849">
    <property type="entry name" value="Enolase-like_C_sf"/>
</dbReference>
<organism evidence="5 6">
    <name type="scientific">Bradyrhizobium canariense</name>
    <dbReference type="NCBI Taxonomy" id="255045"/>
    <lineage>
        <taxon>Bacteria</taxon>
        <taxon>Pseudomonadati</taxon>
        <taxon>Pseudomonadota</taxon>
        <taxon>Alphaproteobacteria</taxon>
        <taxon>Hyphomicrobiales</taxon>
        <taxon>Nitrobacteraceae</taxon>
        <taxon>Bradyrhizobium</taxon>
    </lineage>
</organism>
<evidence type="ECO:0000313" key="5">
    <source>
        <dbReference type="EMBL" id="SDS10081.1"/>
    </source>
</evidence>
<accession>A0A1H1PFM1</accession>
<dbReference type="EMBL" id="LT629750">
    <property type="protein sequence ID" value="SDS10081.1"/>
    <property type="molecule type" value="Genomic_DNA"/>
</dbReference>
<dbReference type="Gene3D" id="3.20.20.120">
    <property type="entry name" value="Enolase-like C-terminal domain"/>
    <property type="match status" value="1"/>
</dbReference>